<proteinExistence type="inferred from homology"/>
<dbReference type="InterPro" id="IPR043926">
    <property type="entry name" value="ABCG_dom"/>
</dbReference>
<feature type="domain" description="ABC transporter" evidence="10">
    <location>
        <begin position="82"/>
        <end position="339"/>
    </location>
</feature>
<evidence type="ECO:0000313" key="11">
    <source>
        <dbReference type="EMBL" id="CAF1349506.1"/>
    </source>
</evidence>
<reference evidence="11" key="1">
    <citation type="submission" date="2021-02" db="EMBL/GenBank/DDBJ databases">
        <authorList>
            <person name="Nowell W R."/>
        </authorList>
    </citation>
    <scope>NUCLEOTIDE SEQUENCE</scope>
</reference>
<keyword evidence="8 9" id="KW-0472">Membrane</keyword>
<protein>
    <recommendedName>
        <fullName evidence="10">ABC transporter domain-containing protein</fullName>
    </recommendedName>
</protein>
<evidence type="ECO:0000256" key="1">
    <source>
        <dbReference type="ARBA" id="ARBA00004141"/>
    </source>
</evidence>
<dbReference type="PROSITE" id="PS50893">
    <property type="entry name" value="ABC_TRANSPORTER_2"/>
    <property type="match status" value="1"/>
</dbReference>
<dbReference type="PANTHER" id="PTHR48041:SF116">
    <property type="entry name" value="PROTEIN BROWN"/>
    <property type="match status" value="1"/>
</dbReference>
<dbReference type="GO" id="GO:0140359">
    <property type="term" value="F:ABC-type transporter activity"/>
    <property type="evidence" value="ECO:0007669"/>
    <property type="project" value="InterPro"/>
</dbReference>
<feature type="transmembrane region" description="Helical" evidence="9">
    <location>
        <begin position="567"/>
        <end position="590"/>
    </location>
</feature>
<feature type="transmembrane region" description="Helical" evidence="9">
    <location>
        <begin position="658"/>
        <end position="677"/>
    </location>
</feature>
<organism evidence="11 12">
    <name type="scientific">Rotaria sordida</name>
    <dbReference type="NCBI Taxonomy" id="392033"/>
    <lineage>
        <taxon>Eukaryota</taxon>
        <taxon>Metazoa</taxon>
        <taxon>Spiralia</taxon>
        <taxon>Gnathifera</taxon>
        <taxon>Rotifera</taxon>
        <taxon>Eurotatoria</taxon>
        <taxon>Bdelloidea</taxon>
        <taxon>Philodinida</taxon>
        <taxon>Philodinidae</taxon>
        <taxon>Rotaria</taxon>
    </lineage>
</organism>
<keyword evidence="3" id="KW-0813">Transport</keyword>
<feature type="transmembrane region" description="Helical" evidence="9">
    <location>
        <begin position="507"/>
        <end position="528"/>
    </location>
</feature>
<dbReference type="InterPro" id="IPR013525">
    <property type="entry name" value="ABC2_TM"/>
</dbReference>
<accession>A0A815H5H5</accession>
<evidence type="ECO:0000256" key="5">
    <source>
        <dbReference type="ARBA" id="ARBA00022741"/>
    </source>
</evidence>
<dbReference type="Gene3D" id="3.40.50.300">
    <property type="entry name" value="P-loop containing nucleotide triphosphate hydrolases"/>
    <property type="match status" value="1"/>
</dbReference>
<keyword evidence="4 9" id="KW-0812">Transmembrane</keyword>
<comment type="caution">
    <text evidence="11">The sequence shown here is derived from an EMBL/GenBank/DDBJ whole genome shotgun (WGS) entry which is preliminary data.</text>
</comment>
<evidence type="ECO:0000256" key="6">
    <source>
        <dbReference type="ARBA" id="ARBA00022840"/>
    </source>
</evidence>
<dbReference type="Pfam" id="PF01061">
    <property type="entry name" value="ABC2_membrane"/>
    <property type="match status" value="1"/>
</dbReference>
<evidence type="ECO:0000256" key="9">
    <source>
        <dbReference type="SAM" id="Phobius"/>
    </source>
</evidence>
<evidence type="ECO:0000313" key="12">
    <source>
        <dbReference type="Proteomes" id="UP000663889"/>
    </source>
</evidence>
<dbReference type="FunFam" id="3.40.50.300:FF:000622">
    <property type="entry name" value="ATP-binding cassette sub-family G member 2"/>
    <property type="match status" value="1"/>
</dbReference>
<dbReference type="InterPro" id="IPR003439">
    <property type="entry name" value="ABC_transporter-like_ATP-bd"/>
</dbReference>
<evidence type="ECO:0000256" key="8">
    <source>
        <dbReference type="ARBA" id="ARBA00023136"/>
    </source>
</evidence>
<feature type="transmembrane region" description="Helical" evidence="9">
    <location>
        <begin position="425"/>
        <end position="448"/>
    </location>
</feature>
<dbReference type="AlphaFoldDB" id="A0A815H5H5"/>
<dbReference type="Pfam" id="PF00005">
    <property type="entry name" value="ABC_tran"/>
    <property type="match status" value="1"/>
</dbReference>
<sequence length="683" mass="77714">MSQTMCHSQDHCVTKYGLLLLRDVASNAKKYQDGKKQKSTTSVLIPEHSIIQLDSDGYRNFSIVHERKYEQPSNSILSTGEISFYDISYDMDEAITKCKCPKICPYFKKAEPVKQILRNVSGVFRSGMNAIMGQTGCGKSSLLDILAHRKDRRGLHGQILVDGLPPPDSFKYMVGYVIQKDTICETLTVQENLMFSANIRLPKEVSYTERVERVMKIISNLGLESCADTKIGTEFIRGVSGGERKRTCIGMELVLAPKIFFLDEPTTGLDATTARNVMQCLSDLSKEGRTIIFSIHQPSYSIFKLFDTITLLCQGEMYYHGQTKDLLDYFSRQSFTCESHDNPADFVINILIDAGQKVGALEKLKLAYENSSMSENIIELKRKQLAIDHFTRSTGQKSGKPVQPLWKEIYYVSERTLKNTFRNPVLLLAQLGVAITIGFLIGLVFFDLQRTIDPGVQDRLGAIFMIVATQMFSTMTELETLIKERALFVHEHSSGYYRTSTFFLTKVLWDILLVRSLVSIIFSMIVYFMTGLDRNVNKFFIFLLTVFFSSLFGSTVCLFVAATASHYGVALILVILIYLVMMVFSGFIIALKSMFDWLSWIHWLSAFRYASNMLAMSEFRNLTFCLANDTHICPLTGLEVLHEKDMNFTTKWDLWKNYVVLLIMTVVFLILTHAQLLRIKKTN</sequence>
<evidence type="ECO:0000256" key="7">
    <source>
        <dbReference type="ARBA" id="ARBA00022989"/>
    </source>
</evidence>
<dbReference type="GO" id="GO:0015562">
    <property type="term" value="F:efflux transmembrane transporter activity"/>
    <property type="evidence" value="ECO:0007669"/>
    <property type="project" value="UniProtKB-ARBA"/>
</dbReference>
<keyword evidence="5" id="KW-0547">Nucleotide-binding</keyword>
<dbReference type="GO" id="GO:0016324">
    <property type="term" value="C:apical plasma membrane"/>
    <property type="evidence" value="ECO:0007669"/>
    <property type="project" value="UniProtKB-ARBA"/>
</dbReference>
<evidence type="ECO:0000256" key="4">
    <source>
        <dbReference type="ARBA" id="ARBA00022692"/>
    </source>
</evidence>
<dbReference type="SUPFAM" id="SSF52540">
    <property type="entry name" value="P-loop containing nucleoside triphosphate hydrolases"/>
    <property type="match status" value="1"/>
</dbReference>
<dbReference type="InterPro" id="IPR050352">
    <property type="entry name" value="ABCG_transporters"/>
</dbReference>
<dbReference type="Proteomes" id="UP000663889">
    <property type="component" value="Unassembled WGS sequence"/>
</dbReference>
<comment type="similarity">
    <text evidence="2">Belongs to the ABC transporter superfamily. ABCG family. Eye pigment precursor importer (TC 3.A.1.204) subfamily.</text>
</comment>
<dbReference type="Pfam" id="PF19055">
    <property type="entry name" value="ABC2_membrane_7"/>
    <property type="match status" value="1"/>
</dbReference>
<gene>
    <name evidence="11" type="ORF">SEV965_LOCUS28787</name>
</gene>
<dbReference type="EMBL" id="CAJNOU010002787">
    <property type="protein sequence ID" value="CAF1349506.1"/>
    <property type="molecule type" value="Genomic_DNA"/>
</dbReference>
<dbReference type="PANTHER" id="PTHR48041">
    <property type="entry name" value="ABC TRANSPORTER G FAMILY MEMBER 28"/>
    <property type="match status" value="1"/>
</dbReference>
<dbReference type="InterPro" id="IPR003593">
    <property type="entry name" value="AAA+_ATPase"/>
</dbReference>
<comment type="subcellular location">
    <subcellularLocation>
        <location evidence="1">Membrane</location>
        <topology evidence="1">Multi-pass membrane protein</topology>
    </subcellularLocation>
</comment>
<dbReference type="GO" id="GO:0008514">
    <property type="term" value="F:organic anion transmembrane transporter activity"/>
    <property type="evidence" value="ECO:0007669"/>
    <property type="project" value="UniProtKB-ARBA"/>
</dbReference>
<keyword evidence="7 9" id="KW-1133">Transmembrane helix</keyword>
<dbReference type="InterPro" id="IPR027417">
    <property type="entry name" value="P-loop_NTPase"/>
</dbReference>
<feature type="transmembrane region" description="Helical" evidence="9">
    <location>
        <begin position="540"/>
        <end position="561"/>
    </location>
</feature>
<name>A0A815H5H5_9BILA</name>
<dbReference type="CDD" id="cd03213">
    <property type="entry name" value="ABCG_EPDR"/>
    <property type="match status" value="1"/>
</dbReference>
<evidence type="ECO:0000256" key="2">
    <source>
        <dbReference type="ARBA" id="ARBA00005814"/>
    </source>
</evidence>
<evidence type="ECO:0000259" key="10">
    <source>
        <dbReference type="PROSITE" id="PS50893"/>
    </source>
</evidence>
<dbReference type="GO" id="GO:0005524">
    <property type="term" value="F:ATP binding"/>
    <property type="evidence" value="ECO:0007669"/>
    <property type="project" value="UniProtKB-KW"/>
</dbReference>
<keyword evidence="6" id="KW-0067">ATP-binding</keyword>
<dbReference type="SMART" id="SM00382">
    <property type="entry name" value="AAA"/>
    <property type="match status" value="1"/>
</dbReference>
<dbReference type="GO" id="GO:0016887">
    <property type="term" value="F:ATP hydrolysis activity"/>
    <property type="evidence" value="ECO:0007669"/>
    <property type="project" value="InterPro"/>
</dbReference>
<evidence type="ECO:0000256" key="3">
    <source>
        <dbReference type="ARBA" id="ARBA00022448"/>
    </source>
</evidence>